<evidence type="ECO:0000256" key="2">
    <source>
        <dbReference type="ARBA" id="ARBA00022448"/>
    </source>
</evidence>
<comment type="caution">
    <text evidence="8">The sequence shown here is derived from an EMBL/GenBank/DDBJ whole genome shotgun (WGS) entry which is preliminary data.</text>
</comment>
<dbReference type="InterPro" id="IPR035906">
    <property type="entry name" value="MetI-like_sf"/>
</dbReference>
<keyword evidence="2 6" id="KW-0813">Transport</keyword>
<feature type="transmembrane region" description="Helical" evidence="6">
    <location>
        <begin position="154"/>
        <end position="177"/>
    </location>
</feature>
<keyword evidence="9" id="KW-1185">Reference proteome</keyword>
<comment type="similarity">
    <text evidence="6">Belongs to the binding-protein-dependent transport system permease family.</text>
</comment>
<gene>
    <name evidence="8" type="ORF">CLV35_1727</name>
</gene>
<keyword evidence="3 6" id="KW-0812">Transmembrane</keyword>
<feature type="transmembrane region" description="Helical" evidence="6">
    <location>
        <begin position="33"/>
        <end position="56"/>
    </location>
</feature>
<dbReference type="GO" id="GO:0031460">
    <property type="term" value="P:glycine betaine transport"/>
    <property type="evidence" value="ECO:0007669"/>
    <property type="project" value="TreeGrafter"/>
</dbReference>
<dbReference type="CDD" id="cd06261">
    <property type="entry name" value="TM_PBP2"/>
    <property type="match status" value="1"/>
</dbReference>
<feature type="transmembrane region" description="Helical" evidence="6">
    <location>
        <begin position="68"/>
        <end position="88"/>
    </location>
</feature>
<dbReference type="EMBL" id="RBWV01000011">
    <property type="protein sequence ID" value="RKS75268.1"/>
    <property type="molecule type" value="Genomic_DNA"/>
</dbReference>
<name>A0A420XPR9_9ACTN</name>
<feature type="transmembrane region" description="Helical" evidence="6">
    <location>
        <begin position="189"/>
        <end position="210"/>
    </location>
</feature>
<feature type="domain" description="ABC transmembrane type-1" evidence="7">
    <location>
        <begin position="27"/>
        <end position="207"/>
    </location>
</feature>
<dbReference type="PANTHER" id="PTHR30177:SF33">
    <property type="entry name" value="POSSIBLE OSMOPROTECTANT (GLYCINE BETAINE_CARNITINE_CHOLINE_L-PROLINE) TRANSPORT INTEGRAL MEMBRANE PROTEIN ABC TRANSPORTER PROZ"/>
    <property type="match status" value="1"/>
</dbReference>
<evidence type="ECO:0000256" key="1">
    <source>
        <dbReference type="ARBA" id="ARBA00004141"/>
    </source>
</evidence>
<evidence type="ECO:0000313" key="8">
    <source>
        <dbReference type="EMBL" id="RKS75268.1"/>
    </source>
</evidence>
<comment type="subcellular location">
    <subcellularLocation>
        <location evidence="6">Cell membrane</location>
        <topology evidence="6">Multi-pass membrane protein</topology>
    </subcellularLocation>
    <subcellularLocation>
        <location evidence="1">Membrane</location>
        <topology evidence="1">Multi-pass membrane protein</topology>
    </subcellularLocation>
</comment>
<dbReference type="AlphaFoldDB" id="A0A420XPR9"/>
<keyword evidence="4 6" id="KW-1133">Transmembrane helix</keyword>
<evidence type="ECO:0000256" key="6">
    <source>
        <dbReference type="RuleBase" id="RU363032"/>
    </source>
</evidence>
<dbReference type="Proteomes" id="UP000281955">
    <property type="component" value="Unassembled WGS sequence"/>
</dbReference>
<dbReference type="OrthoDB" id="5244012at2"/>
<proteinExistence type="inferred from homology"/>
<reference evidence="8 9" key="1">
    <citation type="submission" date="2018-10" db="EMBL/GenBank/DDBJ databases">
        <title>Genomic Encyclopedia of Archaeal and Bacterial Type Strains, Phase II (KMG-II): from individual species to whole genera.</title>
        <authorList>
            <person name="Goeker M."/>
        </authorList>
    </citation>
    <scope>NUCLEOTIDE SEQUENCE [LARGE SCALE GENOMIC DNA]</scope>
    <source>
        <strain evidence="8 9">RP-AC37</strain>
    </source>
</reference>
<evidence type="ECO:0000256" key="4">
    <source>
        <dbReference type="ARBA" id="ARBA00022989"/>
    </source>
</evidence>
<dbReference type="Gene3D" id="1.10.3720.10">
    <property type="entry name" value="MetI-like"/>
    <property type="match status" value="1"/>
</dbReference>
<dbReference type="GO" id="GO:0005886">
    <property type="term" value="C:plasma membrane"/>
    <property type="evidence" value="ECO:0007669"/>
    <property type="project" value="UniProtKB-SubCell"/>
</dbReference>
<evidence type="ECO:0000256" key="5">
    <source>
        <dbReference type="ARBA" id="ARBA00023136"/>
    </source>
</evidence>
<dbReference type="FunCoup" id="A0A420XPR9">
    <property type="interactions" value="49"/>
</dbReference>
<dbReference type="GO" id="GO:0055085">
    <property type="term" value="P:transmembrane transport"/>
    <property type="evidence" value="ECO:0007669"/>
    <property type="project" value="InterPro"/>
</dbReference>
<dbReference type="InterPro" id="IPR000515">
    <property type="entry name" value="MetI-like"/>
</dbReference>
<protein>
    <submittedName>
        <fullName evidence="8">Osmoprotectant transport system permease protein</fullName>
    </submittedName>
</protein>
<dbReference type="InParanoid" id="A0A420XPR9"/>
<dbReference type="PROSITE" id="PS50928">
    <property type="entry name" value="ABC_TM1"/>
    <property type="match status" value="1"/>
</dbReference>
<dbReference type="PANTHER" id="PTHR30177">
    <property type="entry name" value="GLYCINE BETAINE/L-PROLINE TRANSPORT SYSTEM PERMEASE PROTEIN PROW"/>
    <property type="match status" value="1"/>
</dbReference>
<accession>A0A420XPR9</accession>
<dbReference type="Pfam" id="PF00528">
    <property type="entry name" value="BPD_transp_1"/>
    <property type="match status" value="1"/>
</dbReference>
<dbReference type="InterPro" id="IPR051204">
    <property type="entry name" value="ABC_transp_perm/SBD"/>
</dbReference>
<keyword evidence="5 6" id="KW-0472">Membrane</keyword>
<evidence type="ECO:0000313" key="9">
    <source>
        <dbReference type="Proteomes" id="UP000281955"/>
    </source>
</evidence>
<evidence type="ECO:0000256" key="3">
    <source>
        <dbReference type="ARBA" id="ARBA00022692"/>
    </source>
</evidence>
<dbReference type="SUPFAM" id="SSF161098">
    <property type="entry name" value="MetI-like"/>
    <property type="match status" value="1"/>
</dbReference>
<dbReference type="RefSeq" id="WP_121193073.1">
    <property type="nucleotide sequence ID" value="NZ_RBWV01000011.1"/>
</dbReference>
<sequence>MSYVHDAVVWLNDPLNWKGQHGVVQLLVDHLRITGLSVGLASLVALPLGIGFGHLGRGGAFTVAAANVSRAVPVLAVLTILVSTPVGFGDRATVIALALFAAPVVLANAYVGMRGVDPDLVEAATAMGLSGGQVLRRVELPLALPLVAAGIRTAVVQVIATATLAALVGGGGLGTIINEGFSTQDYGETLAGGLLVSLLAVVAELGLAGLQRSLTPASLRPPRRRRRAAAVLAEAPEDPALAASGA</sequence>
<evidence type="ECO:0000259" key="7">
    <source>
        <dbReference type="PROSITE" id="PS50928"/>
    </source>
</evidence>
<organism evidence="8 9">
    <name type="scientific">Motilibacter peucedani</name>
    <dbReference type="NCBI Taxonomy" id="598650"/>
    <lineage>
        <taxon>Bacteria</taxon>
        <taxon>Bacillati</taxon>
        <taxon>Actinomycetota</taxon>
        <taxon>Actinomycetes</taxon>
        <taxon>Motilibacterales</taxon>
        <taxon>Motilibacteraceae</taxon>
        <taxon>Motilibacter</taxon>
    </lineage>
</organism>
<feature type="transmembrane region" description="Helical" evidence="6">
    <location>
        <begin position="94"/>
        <end position="111"/>
    </location>
</feature>